<reference evidence="2" key="1">
    <citation type="journal article" date="2015" name="Genome Announc.">
        <title>Draft Genome Sequence of Thiostrepton-Producing Streptomyces azureus ATCC 14921.</title>
        <authorList>
            <person name="Sakihara K."/>
            <person name="Maeda J."/>
            <person name="Tashiro K."/>
            <person name="Fujino Y."/>
            <person name="Kuhara S."/>
            <person name="Ohshima T."/>
            <person name="Ogata S."/>
            <person name="Doi K."/>
        </authorList>
    </citation>
    <scope>NUCLEOTIDE SEQUENCE [LARGE SCALE GENOMIC DNA]</scope>
    <source>
        <strain evidence="2">ATCC14921</strain>
    </source>
</reference>
<feature type="domain" description="Putative mannosyltransferase YkcA/B-like C-terminal" evidence="1">
    <location>
        <begin position="4"/>
        <end position="57"/>
    </location>
</feature>
<dbReference type="EMBL" id="DF968469">
    <property type="protein sequence ID" value="GAP52628.1"/>
    <property type="molecule type" value="Genomic_DNA"/>
</dbReference>
<sequence length="85" mass="9301">MLRAASDPLLVMGGFTGLTPFPSAARLSTLVGEHQVRYVMLTTQRPSTPATAWVKGHCSRVSPRAYEERRTDGSFTLYDCRPTAG</sequence>
<dbReference type="GO" id="GO:0016740">
    <property type="term" value="F:transferase activity"/>
    <property type="evidence" value="ECO:0007669"/>
    <property type="project" value="UniProtKB-KW"/>
</dbReference>
<name>A0A0K8PY40_STRAJ</name>
<protein>
    <submittedName>
        <fullName evidence="2">Glycosyl transferase</fullName>
    </submittedName>
</protein>
<evidence type="ECO:0000313" key="3">
    <source>
        <dbReference type="Proteomes" id="UP000053859"/>
    </source>
</evidence>
<proteinExistence type="predicted"/>
<dbReference type="AlphaFoldDB" id="A0A0K8PY40"/>
<gene>
    <name evidence="2" type="ORF">SAZU_7505</name>
</gene>
<organism evidence="2 3">
    <name type="scientific">Streptomyces azureus</name>
    <dbReference type="NCBI Taxonomy" id="146537"/>
    <lineage>
        <taxon>Bacteria</taxon>
        <taxon>Bacillati</taxon>
        <taxon>Actinomycetota</taxon>
        <taxon>Actinomycetes</taxon>
        <taxon>Kitasatosporales</taxon>
        <taxon>Streptomycetaceae</taxon>
        <taxon>Streptomyces</taxon>
    </lineage>
</organism>
<keyword evidence="2" id="KW-0808">Transferase</keyword>
<evidence type="ECO:0000259" key="1">
    <source>
        <dbReference type="Pfam" id="PF24878"/>
    </source>
</evidence>
<dbReference type="Proteomes" id="UP000053859">
    <property type="component" value="Unassembled WGS sequence"/>
</dbReference>
<accession>A0A0K8PY40</accession>
<keyword evidence="3" id="KW-1185">Reference proteome</keyword>
<dbReference type="Pfam" id="PF24878">
    <property type="entry name" value="YkcB_C"/>
    <property type="match status" value="1"/>
</dbReference>
<evidence type="ECO:0000313" key="2">
    <source>
        <dbReference type="EMBL" id="GAP52628.1"/>
    </source>
</evidence>
<dbReference type="InterPro" id="IPR056785">
    <property type="entry name" value="YkcA/B-like_C"/>
</dbReference>